<gene>
    <name evidence="1" type="ORF">L1987_10896</name>
</gene>
<dbReference type="Proteomes" id="UP001056120">
    <property type="component" value="Linkage Group LG04"/>
</dbReference>
<reference evidence="2" key="1">
    <citation type="journal article" date="2022" name="Mol. Ecol. Resour.">
        <title>The genomes of chicory, endive, great burdock and yacon provide insights into Asteraceae palaeo-polyploidization history and plant inulin production.</title>
        <authorList>
            <person name="Fan W."/>
            <person name="Wang S."/>
            <person name="Wang H."/>
            <person name="Wang A."/>
            <person name="Jiang F."/>
            <person name="Liu H."/>
            <person name="Zhao H."/>
            <person name="Xu D."/>
            <person name="Zhang Y."/>
        </authorList>
    </citation>
    <scope>NUCLEOTIDE SEQUENCE [LARGE SCALE GENOMIC DNA]</scope>
    <source>
        <strain evidence="2">cv. Yunnan</strain>
    </source>
</reference>
<proteinExistence type="predicted"/>
<keyword evidence="2" id="KW-1185">Reference proteome</keyword>
<dbReference type="EMBL" id="CM042021">
    <property type="protein sequence ID" value="KAI3817107.1"/>
    <property type="molecule type" value="Genomic_DNA"/>
</dbReference>
<name>A0ACB9JCV7_9ASTR</name>
<accession>A0ACB9JCV7</accession>
<organism evidence="1 2">
    <name type="scientific">Smallanthus sonchifolius</name>
    <dbReference type="NCBI Taxonomy" id="185202"/>
    <lineage>
        <taxon>Eukaryota</taxon>
        <taxon>Viridiplantae</taxon>
        <taxon>Streptophyta</taxon>
        <taxon>Embryophyta</taxon>
        <taxon>Tracheophyta</taxon>
        <taxon>Spermatophyta</taxon>
        <taxon>Magnoliopsida</taxon>
        <taxon>eudicotyledons</taxon>
        <taxon>Gunneridae</taxon>
        <taxon>Pentapetalae</taxon>
        <taxon>asterids</taxon>
        <taxon>campanulids</taxon>
        <taxon>Asterales</taxon>
        <taxon>Asteraceae</taxon>
        <taxon>Asteroideae</taxon>
        <taxon>Heliantheae alliance</taxon>
        <taxon>Millerieae</taxon>
        <taxon>Smallanthus</taxon>
    </lineage>
</organism>
<comment type="caution">
    <text evidence="1">The sequence shown here is derived from an EMBL/GenBank/DDBJ whole genome shotgun (WGS) entry which is preliminary data.</text>
</comment>
<sequence length="95" mass="10879">MKVGYNEFEFSTLLGLGMYISLSRKRVVIDQSFLPKYFLLLNPIFKCASMVIDSGCGVFNPPNKLQHSRLRTLQKLVAWERVEAPMCSLASIRHQ</sequence>
<evidence type="ECO:0000313" key="2">
    <source>
        <dbReference type="Proteomes" id="UP001056120"/>
    </source>
</evidence>
<reference evidence="1 2" key="2">
    <citation type="journal article" date="2022" name="Mol. Ecol. Resour.">
        <title>The genomes of chicory, endive, great burdock and yacon provide insights into Asteraceae paleo-polyploidization history and plant inulin production.</title>
        <authorList>
            <person name="Fan W."/>
            <person name="Wang S."/>
            <person name="Wang H."/>
            <person name="Wang A."/>
            <person name="Jiang F."/>
            <person name="Liu H."/>
            <person name="Zhao H."/>
            <person name="Xu D."/>
            <person name="Zhang Y."/>
        </authorList>
    </citation>
    <scope>NUCLEOTIDE SEQUENCE [LARGE SCALE GENOMIC DNA]</scope>
    <source>
        <strain evidence="2">cv. Yunnan</strain>
        <tissue evidence="1">Leaves</tissue>
    </source>
</reference>
<evidence type="ECO:0000313" key="1">
    <source>
        <dbReference type="EMBL" id="KAI3817107.1"/>
    </source>
</evidence>
<protein>
    <submittedName>
        <fullName evidence="1">Uncharacterized protein</fullName>
    </submittedName>
</protein>